<dbReference type="SFLD" id="SFLDG01021">
    <property type="entry name" value="Trichodiene_Synthase_Like"/>
    <property type="match status" value="1"/>
</dbReference>
<comment type="similarity">
    <text evidence="1">Belongs to the trichodiene synthase family.</text>
</comment>
<evidence type="ECO:0000313" key="3">
    <source>
        <dbReference type="EMBL" id="OJA12626.1"/>
    </source>
</evidence>
<accession>A0A1J8QT63</accession>
<dbReference type="InterPro" id="IPR008949">
    <property type="entry name" value="Isoprenoid_synthase_dom_sf"/>
</dbReference>
<reference evidence="3 4" key="1">
    <citation type="submission" date="2016-03" db="EMBL/GenBank/DDBJ databases">
        <title>Comparative genomics of the ectomycorrhizal sister species Rhizopogon vinicolor and Rhizopogon vesiculosus (Basidiomycota: Boletales) reveals a divergence of the mating type B locus.</title>
        <authorList>
            <person name="Mujic A.B."/>
            <person name="Kuo A."/>
            <person name="Tritt A."/>
            <person name="Lipzen A."/>
            <person name="Chen C."/>
            <person name="Johnson J."/>
            <person name="Sharma A."/>
            <person name="Barry K."/>
            <person name="Grigoriev I.V."/>
            <person name="Spatafora J.W."/>
        </authorList>
    </citation>
    <scope>NUCLEOTIDE SEQUENCE [LARGE SCALE GENOMIC DNA]</scope>
    <source>
        <strain evidence="3 4">AM-OR11-056</strain>
    </source>
</reference>
<protein>
    <recommendedName>
        <fullName evidence="5">Terpene synthase</fullName>
    </recommendedName>
</protein>
<evidence type="ECO:0000256" key="1">
    <source>
        <dbReference type="ARBA" id="ARBA00007946"/>
    </source>
</evidence>
<dbReference type="EMBL" id="LVVM01004553">
    <property type="protein sequence ID" value="OJA12626.1"/>
    <property type="molecule type" value="Genomic_DNA"/>
</dbReference>
<evidence type="ECO:0008006" key="5">
    <source>
        <dbReference type="Google" id="ProtNLM"/>
    </source>
</evidence>
<name>A0A1J8QT63_9AGAM</name>
<dbReference type="AlphaFoldDB" id="A0A1J8QT63"/>
<sequence>MTMTEDSLFASTLDGNVLASIRRAIAEFLQRCGAHYEAYILDDAWHTECCQEAISRGIPMDGKYSIRPFIPACVALTANAYGHLPDRATRMWICLLDSVILAVDDHLVGGQDMEHMNRFNERFVNCQPQGNPVLNSLDMLLREAPRYHSPLVSNLITTSTLDYTSSIVLDHETKDMQISTKTPSYPEYWRILSGLPNAIAFLLFPSTLPVQEYIQSMPDLAIITGHMNDILSFYKEEISGDTANYISLRAASRDITKLDALREVIDQTVQAHHNILESWKPHTEAYDAYVSFFHGYVRFHCTPRYKLEEIMSERSSCDDS</sequence>
<dbReference type="InterPro" id="IPR024652">
    <property type="entry name" value="Trichodiene_synth"/>
</dbReference>
<organism evidence="3 4">
    <name type="scientific">Rhizopogon vesiculosus</name>
    <dbReference type="NCBI Taxonomy" id="180088"/>
    <lineage>
        <taxon>Eukaryota</taxon>
        <taxon>Fungi</taxon>
        <taxon>Dikarya</taxon>
        <taxon>Basidiomycota</taxon>
        <taxon>Agaricomycotina</taxon>
        <taxon>Agaricomycetes</taxon>
        <taxon>Agaricomycetidae</taxon>
        <taxon>Boletales</taxon>
        <taxon>Suillineae</taxon>
        <taxon>Rhizopogonaceae</taxon>
        <taxon>Rhizopogon</taxon>
    </lineage>
</organism>
<dbReference type="Proteomes" id="UP000183567">
    <property type="component" value="Unassembled WGS sequence"/>
</dbReference>
<dbReference type="STRING" id="180088.A0A1J8QT63"/>
<comment type="caution">
    <text evidence="3">The sequence shown here is derived from an EMBL/GenBank/DDBJ whole genome shotgun (WGS) entry which is preliminary data.</text>
</comment>
<keyword evidence="4" id="KW-1185">Reference proteome</keyword>
<dbReference type="Pfam" id="PF06330">
    <property type="entry name" value="TRI5"/>
    <property type="match status" value="1"/>
</dbReference>
<proteinExistence type="inferred from homology"/>
<dbReference type="OrthoDB" id="2998174at2759"/>
<keyword evidence="2" id="KW-0456">Lyase</keyword>
<dbReference type="SUPFAM" id="SSF48576">
    <property type="entry name" value="Terpenoid synthases"/>
    <property type="match status" value="1"/>
</dbReference>
<evidence type="ECO:0000256" key="2">
    <source>
        <dbReference type="ARBA" id="ARBA00023239"/>
    </source>
</evidence>
<dbReference type="SFLD" id="SFLDS00005">
    <property type="entry name" value="Isoprenoid_Synthase_Type_I"/>
    <property type="match status" value="1"/>
</dbReference>
<evidence type="ECO:0000313" key="4">
    <source>
        <dbReference type="Proteomes" id="UP000183567"/>
    </source>
</evidence>
<dbReference type="Gene3D" id="1.10.600.10">
    <property type="entry name" value="Farnesyl Diphosphate Synthase"/>
    <property type="match status" value="1"/>
</dbReference>
<gene>
    <name evidence="3" type="ORF">AZE42_04475</name>
</gene>
<dbReference type="GO" id="GO:0016838">
    <property type="term" value="F:carbon-oxygen lyase activity, acting on phosphates"/>
    <property type="evidence" value="ECO:0007669"/>
    <property type="project" value="InterPro"/>
</dbReference>